<sequence length="42" mass="4563">MYATIAPPGPACEIDAPDATNRPVPIEPPMAIIVRWRAFSAR</sequence>
<evidence type="ECO:0000313" key="2">
    <source>
        <dbReference type="EMBL" id="EDT40756.1"/>
    </source>
</evidence>
<dbReference type="AlphaFoldDB" id="B1T6N0"/>
<evidence type="ECO:0000256" key="1">
    <source>
        <dbReference type="SAM" id="MobiDB-lite"/>
    </source>
</evidence>
<dbReference type="EMBL" id="ABLK01000109">
    <property type="protein sequence ID" value="EDT40756.1"/>
    <property type="molecule type" value="Genomic_DNA"/>
</dbReference>
<gene>
    <name evidence="2" type="ORF">BamMEX5DRAFT_3446</name>
</gene>
<reference evidence="2 3" key="1">
    <citation type="submission" date="2008-03" db="EMBL/GenBank/DDBJ databases">
        <title>Sequencing of the draft genome and assembly of Burkholderia ambifaria MEX-5.</title>
        <authorList>
            <consortium name="US DOE Joint Genome Institute (JGI-PGF)"/>
            <person name="Copeland A."/>
            <person name="Lucas S."/>
            <person name="Lapidus A."/>
            <person name="Glavina del Rio T."/>
            <person name="Dalin E."/>
            <person name="Tice H."/>
            <person name="Bruce D."/>
            <person name="Goodwin L."/>
            <person name="Pitluck S."/>
            <person name="Larimer F."/>
            <person name="Land M.L."/>
            <person name="Hauser L."/>
            <person name="Tiedje J."/>
            <person name="Richardson P."/>
        </authorList>
    </citation>
    <scope>NUCLEOTIDE SEQUENCE [LARGE SCALE GENOMIC DNA]</scope>
    <source>
        <strain evidence="2 3">MEX-5</strain>
    </source>
</reference>
<protein>
    <submittedName>
        <fullName evidence="2">Uncharacterized protein</fullName>
    </submittedName>
</protein>
<name>B1T6N0_9BURK</name>
<accession>B1T6N0</accession>
<feature type="region of interest" description="Disordered" evidence="1">
    <location>
        <begin position="1"/>
        <end position="20"/>
    </location>
</feature>
<organism evidence="2 3">
    <name type="scientific">Burkholderia ambifaria MEX-5</name>
    <dbReference type="NCBI Taxonomy" id="396597"/>
    <lineage>
        <taxon>Bacteria</taxon>
        <taxon>Pseudomonadati</taxon>
        <taxon>Pseudomonadota</taxon>
        <taxon>Betaproteobacteria</taxon>
        <taxon>Burkholderiales</taxon>
        <taxon>Burkholderiaceae</taxon>
        <taxon>Burkholderia</taxon>
        <taxon>Burkholderia cepacia complex</taxon>
    </lineage>
</organism>
<proteinExistence type="predicted"/>
<evidence type="ECO:0000313" key="3">
    <source>
        <dbReference type="Proteomes" id="UP000004814"/>
    </source>
</evidence>
<comment type="caution">
    <text evidence="2">The sequence shown here is derived from an EMBL/GenBank/DDBJ whole genome shotgun (WGS) entry which is preliminary data.</text>
</comment>
<dbReference type="Proteomes" id="UP000004814">
    <property type="component" value="Unassembled WGS sequence"/>
</dbReference>